<evidence type="ECO:0000256" key="6">
    <source>
        <dbReference type="SAM" id="MobiDB-lite"/>
    </source>
</evidence>
<feature type="domain" description="Ketopantoate reductase C-terminal" evidence="8">
    <location>
        <begin position="239"/>
        <end position="397"/>
    </location>
</feature>
<comment type="caution">
    <text evidence="9">The sequence shown here is derived from an EMBL/GenBank/DDBJ whole genome shotgun (WGS) entry which is preliminary data.</text>
</comment>
<dbReference type="InterPro" id="IPR036291">
    <property type="entry name" value="NAD(P)-bd_dom_sf"/>
</dbReference>
<dbReference type="Pfam" id="PF08546">
    <property type="entry name" value="ApbA_C"/>
    <property type="match status" value="1"/>
</dbReference>
<dbReference type="InterPro" id="IPR013332">
    <property type="entry name" value="KPR_N"/>
</dbReference>
<dbReference type="SUPFAM" id="SSF48179">
    <property type="entry name" value="6-phosphogluconate dehydrogenase C-terminal domain-like"/>
    <property type="match status" value="1"/>
</dbReference>
<dbReference type="InterPro" id="IPR003710">
    <property type="entry name" value="ApbA"/>
</dbReference>
<sequence length="413" mass="44687">MPSPPKIHILGLGNLGRLFAHALATSTHAPSITLLFHRFSLQEDWDAAGRQIEITSKDLTTSSTSSNYCIEVIDQDIPPPHQNAPQNLDSKSQSSDAKPENETSIIQNLIITTKTLHTVRALRPLAHRLNHSSTLLFAQNGMGTIDEVTTSLFSNPATRPRYLAAITSHGVYSTGPFRSVHAGLANVTIGAVEPRVGSGVEDSGNDSNSESLQTTALLKAVIDAPVLSATAVSASSLKYLQLEKLTINALINPLTAILHVKNGELLNHPAVRKIMLRLVEECSRILLSLPELQGRSSPQSIGVQGKSADATVNENTKDGARDQNTMTIDQRFAPARLEALVVDVARKTAANTSSMLQDVQAGRATEIDYINGYFVRRAKEMGISCEWHERLAGMVREGVRLEVDDIKALVGDD</sequence>
<feature type="domain" description="Ketopantoate reductase N-terminal" evidence="7">
    <location>
        <begin position="7"/>
        <end position="193"/>
    </location>
</feature>
<evidence type="ECO:0000256" key="4">
    <source>
        <dbReference type="ARBA" id="ARBA00023002"/>
    </source>
</evidence>
<dbReference type="EMBL" id="JAZHXI010000004">
    <property type="protein sequence ID" value="KAL2072415.1"/>
    <property type="molecule type" value="Genomic_DNA"/>
</dbReference>
<name>A0ABR4CRC5_9HELO</name>
<feature type="compositionally biased region" description="Polar residues" evidence="6">
    <location>
        <begin position="83"/>
        <end position="101"/>
    </location>
</feature>
<dbReference type="PANTHER" id="PTHR43765">
    <property type="entry name" value="2-DEHYDROPANTOATE 2-REDUCTASE-RELATED"/>
    <property type="match status" value="1"/>
</dbReference>
<evidence type="ECO:0000256" key="3">
    <source>
        <dbReference type="ARBA" id="ARBA00022857"/>
    </source>
</evidence>
<evidence type="ECO:0000313" key="10">
    <source>
        <dbReference type="Proteomes" id="UP001595075"/>
    </source>
</evidence>
<comment type="similarity">
    <text evidence="1">Belongs to the ketopantoate reductase family.</text>
</comment>
<feature type="region of interest" description="Disordered" evidence="6">
    <location>
        <begin position="75"/>
        <end position="101"/>
    </location>
</feature>
<dbReference type="Gene3D" id="1.10.1040.10">
    <property type="entry name" value="N-(1-d-carboxylethyl)-l-norvaline Dehydrogenase, domain 2"/>
    <property type="match status" value="1"/>
</dbReference>
<dbReference type="InterPro" id="IPR050838">
    <property type="entry name" value="Ketopantoate_reductase"/>
</dbReference>
<dbReference type="InterPro" id="IPR013752">
    <property type="entry name" value="KPA_reductase"/>
</dbReference>
<protein>
    <recommendedName>
        <fullName evidence="2">2-dehydropantoate 2-reductase</fullName>
        <ecNumber evidence="2">1.1.1.169</ecNumber>
    </recommendedName>
    <alternativeName>
        <fullName evidence="5">Ketopantoate reductase</fullName>
    </alternativeName>
</protein>
<dbReference type="Gene3D" id="3.40.50.720">
    <property type="entry name" value="NAD(P)-binding Rossmann-like Domain"/>
    <property type="match status" value="1"/>
</dbReference>
<dbReference type="Proteomes" id="UP001595075">
    <property type="component" value="Unassembled WGS sequence"/>
</dbReference>
<proteinExistence type="inferred from homology"/>
<dbReference type="EC" id="1.1.1.169" evidence="2"/>
<evidence type="ECO:0000256" key="1">
    <source>
        <dbReference type="ARBA" id="ARBA00007870"/>
    </source>
</evidence>
<evidence type="ECO:0000256" key="5">
    <source>
        <dbReference type="ARBA" id="ARBA00032024"/>
    </source>
</evidence>
<dbReference type="SUPFAM" id="SSF51735">
    <property type="entry name" value="NAD(P)-binding Rossmann-fold domains"/>
    <property type="match status" value="1"/>
</dbReference>
<keyword evidence="3" id="KW-0521">NADP</keyword>
<evidence type="ECO:0000256" key="2">
    <source>
        <dbReference type="ARBA" id="ARBA00013014"/>
    </source>
</evidence>
<gene>
    <name evidence="9" type="ORF">VTL71DRAFT_11758</name>
</gene>
<dbReference type="Pfam" id="PF02558">
    <property type="entry name" value="ApbA"/>
    <property type="match status" value="1"/>
</dbReference>
<dbReference type="PANTHER" id="PTHR43765:SF2">
    <property type="entry name" value="2-DEHYDROPANTOATE 2-REDUCTASE"/>
    <property type="match status" value="1"/>
</dbReference>
<evidence type="ECO:0000259" key="7">
    <source>
        <dbReference type="Pfam" id="PF02558"/>
    </source>
</evidence>
<keyword evidence="10" id="KW-1185">Reference proteome</keyword>
<reference evidence="9 10" key="1">
    <citation type="journal article" date="2024" name="Commun. Biol.">
        <title>Comparative genomic analysis of thermophilic fungi reveals convergent evolutionary adaptations and gene losses.</title>
        <authorList>
            <person name="Steindorff A.S."/>
            <person name="Aguilar-Pontes M.V."/>
            <person name="Robinson A.J."/>
            <person name="Andreopoulos B."/>
            <person name="LaButti K."/>
            <person name="Kuo A."/>
            <person name="Mondo S."/>
            <person name="Riley R."/>
            <person name="Otillar R."/>
            <person name="Haridas S."/>
            <person name="Lipzen A."/>
            <person name="Grimwood J."/>
            <person name="Schmutz J."/>
            <person name="Clum A."/>
            <person name="Reid I.D."/>
            <person name="Moisan M.C."/>
            <person name="Butler G."/>
            <person name="Nguyen T.T.M."/>
            <person name="Dewar K."/>
            <person name="Conant G."/>
            <person name="Drula E."/>
            <person name="Henrissat B."/>
            <person name="Hansel C."/>
            <person name="Singer S."/>
            <person name="Hutchinson M.I."/>
            <person name="de Vries R.P."/>
            <person name="Natvig D.O."/>
            <person name="Powell A.J."/>
            <person name="Tsang A."/>
            <person name="Grigoriev I.V."/>
        </authorList>
    </citation>
    <scope>NUCLEOTIDE SEQUENCE [LARGE SCALE GENOMIC DNA]</scope>
    <source>
        <strain evidence="9 10">CBS 494.80</strain>
    </source>
</reference>
<keyword evidence="4" id="KW-0560">Oxidoreductase</keyword>
<evidence type="ECO:0000313" key="9">
    <source>
        <dbReference type="EMBL" id="KAL2072415.1"/>
    </source>
</evidence>
<feature type="region of interest" description="Disordered" evidence="6">
    <location>
        <begin position="298"/>
        <end position="320"/>
    </location>
</feature>
<accession>A0ABR4CRC5</accession>
<organism evidence="9 10">
    <name type="scientific">Oculimacula yallundae</name>
    <dbReference type="NCBI Taxonomy" id="86028"/>
    <lineage>
        <taxon>Eukaryota</taxon>
        <taxon>Fungi</taxon>
        <taxon>Dikarya</taxon>
        <taxon>Ascomycota</taxon>
        <taxon>Pezizomycotina</taxon>
        <taxon>Leotiomycetes</taxon>
        <taxon>Helotiales</taxon>
        <taxon>Ploettnerulaceae</taxon>
        <taxon>Oculimacula</taxon>
    </lineage>
</organism>
<dbReference type="NCBIfam" id="TIGR00745">
    <property type="entry name" value="apbA_panE"/>
    <property type="match status" value="1"/>
</dbReference>
<dbReference type="InterPro" id="IPR013328">
    <property type="entry name" value="6PGD_dom2"/>
</dbReference>
<evidence type="ECO:0000259" key="8">
    <source>
        <dbReference type="Pfam" id="PF08546"/>
    </source>
</evidence>
<dbReference type="InterPro" id="IPR008927">
    <property type="entry name" value="6-PGluconate_DH-like_C_sf"/>
</dbReference>